<reference evidence="2" key="2">
    <citation type="journal article" date="2007" name="Virology">
        <title>Single independent operator sites are involved in the genetic switch of the Lactobacillus delbrueckii bacteriophage mv4.</title>
        <authorList>
            <person name="Coddeville M."/>
            <person name="Auvray F."/>
            <person name="Mikkonen M."/>
            <person name="Ritzenthaler P."/>
        </authorList>
    </citation>
    <scope>NUCLEOTIDE SEQUENCE</scope>
</reference>
<accession>Q9G0C9</accession>
<protein>
    <submittedName>
        <fullName evidence="2">ORF 244</fullName>
    </submittedName>
</protein>
<dbReference type="Pfam" id="PF04404">
    <property type="entry name" value="ERF"/>
    <property type="match status" value="1"/>
</dbReference>
<gene>
    <name evidence="2" type="primary">orf 244</name>
</gene>
<evidence type="ECO:0000256" key="1">
    <source>
        <dbReference type="SAM" id="MobiDB-lite"/>
    </source>
</evidence>
<sequence length="244" mass="26553">MQHSESVKEIFGALSKFRAQVKQPAKTAKNPYFNSNYVTLEGVMQSIDAALPGTGLAYCQLVENGDNGVSVSTLITHSSGEWMIVGPLTLAPTKRDPQGQGSAITYAKRYQLASAFGISSDIDDDGNACSFGEDRQSGYQRQSAQNKSYRGQNANQGNRQTAEQKARHDQASAVMDEVADVKHKAETTFIDSSGTSLLDLCRQSKQEGGKGPAHQRLEAWIAENPEVSISKHKFIKRIGELNIV</sequence>
<proteinExistence type="predicted"/>
<organism evidence="2">
    <name type="scientific">Lactococcus phage mv4</name>
    <name type="common">Lactococcus delbrueckii bacteriophage mv4</name>
    <dbReference type="NCBI Taxonomy" id="12392"/>
    <lineage>
        <taxon>Viruses</taxon>
    </lineage>
</organism>
<name>Q9G0C9_BPMV4</name>
<feature type="compositionally biased region" description="Polar residues" evidence="1">
    <location>
        <begin position="137"/>
        <end position="161"/>
    </location>
</feature>
<dbReference type="EMBL" id="AF182207">
    <property type="protein sequence ID" value="AAG31330.1"/>
    <property type="molecule type" value="Genomic_DNA"/>
</dbReference>
<reference evidence="2" key="1">
    <citation type="submission" date="2006-09" db="EMBL/GenBank/DDBJ databases">
        <title>Characterization of the lysogeny DNA module from the temperate Lactobacillus delbrueckii bacteriophage mv4.</title>
        <authorList>
            <person name="Lautier M."/>
            <person name="Auvray F."/>
            <person name="Mikkonen M."/>
            <person name="Duval C."/>
            <person name="Ritzenthaler P."/>
        </authorList>
    </citation>
    <scope>NUCLEOTIDE SEQUENCE</scope>
</reference>
<reference evidence="2" key="3">
    <citation type="journal article" date="2010" name="J. Bacteriol.">
        <title>Control of directionality in bacteriophage mv4 site-specific recombination: functional analysis of the Xis factor.</title>
        <authorList>
            <person name="Coddeville M."/>
            <person name="Ritzenthaler P."/>
        </authorList>
    </citation>
    <scope>NUCLEOTIDE SEQUENCE</scope>
</reference>
<dbReference type="InterPro" id="IPR007499">
    <property type="entry name" value="ERF_bacteria_virus"/>
</dbReference>
<organismHost>
    <name type="scientific">Lactobacillus delbrueckii</name>
    <dbReference type="NCBI Taxonomy" id="1584"/>
</organismHost>
<feature type="region of interest" description="Disordered" evidence="1">
    <location>
        <begin position="127"/>
        <end position="167"/>
    </location>
</feature>
<evidence type="ECO:0000313" key="2">
    <source>
        <dbReference type="EMBL" id="AAG31330.1"/>
    </source>
</evidence>